<evidence type="ECO:0000256" key="5">
    <source>
        <dbReference type="ARBA" id="ARBA00013247"/>
    </source>
</evidence>
<evidence type="ECO:0000313" key="18">
    <source>
        <dbReference type="Proteomes" id="UP000835052"/>
    </source>
</evidence>
<dbReference type="InterPro" id="IPR000836">
    <property type="entry name" value="PRTase_dom"/>
</dbReference>
<dbReference type="CDD" id="cd02656">
    <property type="entry name" value="MIT"/>
    <property type="match status" value="1"/>
</dbReference>
<dbReference type="InterPro" id="IPR007330">
    <property type="entry name" value="MIT_dom"/>
</dbReference>
<dbReference type="GO" id="GO:0005737">
    <property type="term" value="C:cytoplasm"/>
    <property type="evidence" value="ECO:0007669"/>
    <property type="project" value="TreeGrafter"/>
</dbReference>
<dbReference type="GO" id="GO:0000287">
    <property type="term" value="F:magnesium ion binding"/>
    <property type="evidence" value="ECO:0007669"/>
    <property type="project" value="InterPro"/>
</dbReference>
<dbReference type="InterPro" id="IPR038765">
    <property type="entry name" value="Papain-like_cys_pep_sf"/>
</dbReference>
<dbReference type="Gene3D" id="1.20.58.80">
    <property type="entry name" value="Phosphotransferase system, lactose/cellobiose-type IIA subunit"/>
    <property type="match status" value="2"/>
</dbReference>
<comment type="subunit">
    <text evidence="13">Homodimer. The active form is probably a hexamer composed of 3 homodimers.</text>
</comment>
<dbReference type="InterPro" id="IPR005946">
    <property type="entry name" value="Rib-P_diPkinase"/>
</dbReference>
<dbReference type="GO" id="GO:0009156">
    <property type="term" value="P:ribonucleoside monophosphate biosynthetic process"/>
    <property type="evidence" value="ECO:0007669"/>
    <property type="project" value="InterPro"/>
</dbReference>
<dbReference type="GO" id="GO:0004749">
    <property type="term" value="F:ribose phosphate diphosphokinase activity"/>
    <property type="evidence" value="ECO:0007669"/>
    <property type="project" value="UniProtKB-EC"/>
</dbReference>
<keyword evidence="12" id="KW-0460">Magnesium</keyword>
<dbReference type="GO" id="GO:0004198">
    <property type="term" value="F:calcium-dependent cysteine-type endopeptidase activity"/>
    <property type="evidence" value="ECO:0007669"/>
    <property type="project" value="InterPro"/>
</dbReference>
<dbReference type="InterPro" id="IPR029057">
    <property type="entry name" value="PRTase-like"/>
</dbReference>
<keyword evidence="9" id="KW-0547">Nucleotide-binding</keyword>
<keyword evidence="7" id="KW-0479">Metal-binding</keyword>
<evidence type="ECO:0000256" key="10">
    <source>
        <dbReference type="ARBA" id="ARBA00022777"/>
    </source>
</evidence>
<dbReference type="PROSITE" id="PS50203">
    <property type="entry name" value="CALPAIN_CAT"/>
    <property type="match status" value="1"/>
</dbReference>
<dbReference type="SUPFAM" id="SSF54001">
    <property type="entry name" value="Cysteine proteinases"/>
    <property type="match status" value="1"/>
</dbReference>
<dbReference type="InterPro" id="IPR000842">
    <property type="entry name" value="PRib_PP_synth_CS"/>
</dbReference>
<dbReference type="SMART" id="SM00230">
    <property type="entry name" value="CysPc"/>
    <property type="match status" value="1"/>
</dbReference>
<comment type="caution">
    <text evidence="17">The sequence shown here is derived from an EMBL/GenBank/DDBJ whole genome shotgun (WGS) entry which is preliminary data.</text>
</comment>
<dbReference type="GO" id="GO:0016301">
    <property type="term" value="F:kinase activity"/>
    <property type="evidence" value="ECO:0007669"/>
    <property type="project" value="UniProtKB-KW"/>
</dbReference>
<evidence type="ECO:0000256" key="2">
    <source>
        <dbReference type="ARBA" id="ARBA00004996"/>
    </source>
</evidence>
<keyword evidence="10" id="KW-0418">Kinase</keyword>
<evidence type="ECO:0000256" key="6">
    <source>
        <dbReference type="ARBA" id="ARBA00022679"/>
    </source>
</evidence>
<evidence type="ECO:0000256" key="11">
    <source>
        <dbReference type="ARBA" id="ARBA00022840"/>
    </source>
</evidence>
<keyword evidence="8" id="KW-0545">Nucleotide biosynthesis</keyword>
<dbReference type="PANTHER" id="PTHR10210">
    <property type="entry name" value="RIBOSE-PHOSPHATE DIPHOSPHOKINASE FAMILY MEMBER"/>
    <property type="match status" value="1"/>
</dbReference>
<dbReference type="PANTHER" id="PTHR10210:SF57">
    <property type="entry name" value="RIBOSE-PHOSPHATE DIPHOSPHOKINASE"/>
    <property type="match status" value="1"/>
</dbReference>
<dbReference type="InterPro" id="IPR001300">
    <property type="entry name" value="Peptidase_C2_calpain_cat"/>
</dbReference>
<keyword evidence="18" id="KW-1185">Reference proteome</keyword>
<dbReference type="InterPro" id="IPR036181">
    <property type="entry name" value="MIT_dom_sf"/>
</dbReference>
<evidence type="ECO:0000256" key="14">
    <source>
        <dbReference type="PIRSR" id="PIRSR622684-1"/>
    </source>
</evidence>
<evidence type="ECO:0000256" key="7">
    <source>
        <dbReference type="ARBA" id="ARBA00022723"/>
    </source>
</evidence>
<evidence type="ECO:0000256" key="12">
    <source>
        <dbReference type="ARBA" id="ARBA00022842"/>
    </source>
</evidence>
<evidence type="ECO:0000256" key="9">
    <source>
        <dbReference type="ARBA" id="ARBA00022741"/>
    </source>
</evidence>
<comment type="pathway">
    <text evidence="2">Metabolic intermediate biosynthesis; 5-phospho-alpha-D-ribose 1-diphosphate biosynthesis; 5-phospho-alpha-D-ribose 1-diphosphate from D-ribose 5-phosphate (route I): step 1/1.</text>
</comment>
<keyword evidence="6" id="KW-0808">Transferase</keyword>
<dbReference type="PROSITE" id="PS00114">
    <property type="entry name" value="PRPP_SYNTHASE"/>
    <property type="match status" value="1"/>
</dbReference>
<dbReference type="SUPFAM" id="SSF53271">
    <property type="entry name" value="PRTase-like"/>
    <property type="match status" value="1"/>
</dbReference>
<dbReference type="InterPro" id="IPR029099">
    <property type="entry name" value="Pribosyltran_N"/>
</dbReference>
<reference evidence="17" key="1">
    <citation type="submission" date="2020-10" db="EMBL/GenBank/DDBJ databases">
        <authorList>
            <person name="Kikuchi T."/>
        </authorList>
    </citation>
    <scope>NUCLEOTIDE SEQUENCE</scope>
    <source>
        <strain evidence="17">NKZ352</strain>
    </source>
</reference>
<keyword evidence="11" id="KW-0067">ATP-binding</keyword>
<dbReference type="GO" id="GO:0006015">
    <property type="term" value="P:5-phosphoribose 1-diphosphate biosynthetic process"/>
    <property type="evidence" value="ECO:0007669"/>
    <property type="project" value="TreeGrafter"/>
</dbReference>
<dbReference type="Pfam" id="PF00648">
    <property type="entry name" value="Peptidase_C2"/>
    <property type="match status" value="1"/>
</dbReference>
<comment type="similarity">
    <text evidence="3">Belongs to the ribose-phosphate pyrophosphokinase family.</text>
</comment>
<dbReference type="Proteomes" id="UP000835052">
    <property type="component" value="Unassembled WGS sequence"/>
</dbReference>
<dbReference type="Pfam" id="PF13793">
    <property type="entry name" value="Pribosyltran_N"/>
    <property type="match status" value="1"/>
</dbReference>
<dbReference type="Pfam" id="PF14572">
    <property type="entry name" value="Pribosyl_synth"/>
    <property type="match status" value="1"/>
</dbReference>
<evidence type="ECO:0000256" key="15">
    <source>
        <dbReference type="PROSITE-ProRule" id="PRU00239"/>
    </source>
</evidence>
<gene>
    <name evidence="17" type="ORF">CAUJ_LOCUS4014</name>
</gene>
<name>A0A8S1GXP9_9PELO</name>
<protein>
    <recommendedName>
        <fullName evidence="5">ribose-phosphate diphosphokinase</fullName>
        <ecNumber evidence="5">2.7.6.1</ecNumber>
    </recommendedName>
</protein>
<evidence type="ECO:0000313" key="17">
    <source>
        <dbReference type="EMBL" id="CAD6188095.1"/>
    </source>
</evidence>
<dbReference type="AlphaFoldDB" id="A0A8S1GXP9"/>
<dbReference type="PRINTS" id="PR00704">
    <property type="entry name" value="CALPAIN"/>
</dbReference>
<evidence type="ECO:0000259" key="16">
    <source>
        <dbReference type="PROSITE" id="PS50203"/>
    </source>
</evidence>
<dbReference type="CDD" id="cd06223">
    <property type="entry name" value="PRTases_typeI"/>
    <property type="match status" value="1"/>
</dbReference>
<dbReference type="SUPFAM" id="SSF116846">
    <property type="entry name" value="MIT domain"/>
    <property type="match status" value="2"/>
</dbReference>
<dbReference type="GO" id="GO:0006164">
    <property type="term" value="P:purine nucleotide biosynthetic process"/>
    <property type="evidence" value="ECO:0007669"/>
    <property type="project" value="TreeGrafter"/>
</dbReference>
<sequence>MFGGIADRTNAFRMNRRRLGISLNHGGLEDIYRNNWEQCSSPPSDCQFNKSGVDRCKTIVSKENCGSGELDTGPSSASSPHPQPHVFFSSTSLTVHSSDSAEKSIEERVRMPNIKDLAGRICERLQLEVAKASLKKFSNKETNVEIGESVRGEDVYIIQSAAGEINDNLMELLIMINACKIASSCRVAAVIPCFPYARQDKKDKSRAPISAKLVANMLSVAGADHIITMDLHASQIQGFFDIPVDNLYAEPAILKFIKESIPNWQTSVIVSPDAGGAKRVTSIADRLNVDFALIHKERKRANEVEKMTLVGSVENKVAILVDDMADTCGTICMAADKLVEAGAEKVYAFCVHGIFSGPALTRLNNSKFEAVVVTNTIPQENNMKLCPKIQCIDISMILAEAIRRTHNGESVNNVSMMDEAATRSALELSQKAVHFDQARRYDEAIFCYSEAANKLLQLVQAKKCLPILRKNVQECVERAEFLKKNLHSLQEAYPKSEDDSIREKAEFMIMKAEFLDDGQHLQLASDAFKEVVGYAIEMGKSQKDAETRTKLHEIAMKGLQRAEQLDKIIQEREIDHFTGMLPEVPQIDLPLAISPAVAMNEEISPVVPSPNNASTERLTKEEVAVLASTSNINGRVYVPFLAFDLAEKFKFSTKFTDTDGKLATTEKQKKRRFSWKRASEMYEEAVVIHSVDSSTIKQTLVSDCSFISSLSIAASYERRFGKQLVTSIIYPQNKNGIPQHNPFGKYMVKFHINGVWRKVIIDDFLPCDENLQLLCSHTERKGELWVSLLEKAYLKVMGGYDFPGSNSVIFLCSFIF</sequence>
<comment type="similarity">
    <text evidence="4">Belongs to the peptidase C2 family.</text>
</comment>
<evidence type="ECO:0000256" key="8">
    <source>
        <dbReference type="ARBA" id="ARBA00022727"/>
    </source>
</evidence>
<evidence type="ECO:0000256" key="4">
    <source>
        <dbReference type="ARBA" id="ARBA00007623"/>
    </source>
</evidence>
<dbReference type="NCBIfam" id="TIGR01251">
    <property type="entry name" value="ribP_PPkin"/>
    <property type="match status" value="1"/>
</dbReference>
<dbReference type="NCBIfam" id="NF002320">
    <property type="entry name" value="PRK01259.1"/>
    <property type="match status" value="1"/>
</dbReference>
<evidence type="ECO:0000256" key="3">
    <source>
        <dbReference type="ARBA" id="ARBA00006478"/>
    </source>
</evidence>
<dbReference type="OrthoDB" id="413572at2759"/>
<comment type="function">
    <text evidence="1">Catalyzes the synthesis of phosphoribosylpyrophosphate (PRPP) that is essential for nucleotide synthesis.</text>
</comment>
<dbReference type="FunFam" id="3.40.50.2020:FF:000011">
    <property type="entry name" value="Putative ribose-phosphate pyrophosphokinase 1"/>
    <property type="match status" value="1"/>
</dbReference>
<dbReference type="EMBL" id="CAJGYM010000007">
    <property type="protein sequence ID" value="CAD6188095.1"/>
    <property type="molecule type" value="Genomic_DNA"/>
</dbReference>
<evidence type="ECO:0000256" key="1">
    <source>
        <dbReference type="ARBA" id="ARBA00003018"/>
    </source>
</evidence>
<dbReference type="EC" id="2.7.6.1" evidence="5"/>
<proteinExistence type="inferred from homology"/>
<feature type="active site" evidence="14">
    <location>
        <position position="704"/>
    </location>
</feature>
<organism evidence="17 18">
    <name type="scientific">Caenorhabditis auriculariae</name>
    <dbReference type="NCBI Taxonomy" id="2777116"/>
    <lineage>
        <taxon>Eukaryota</taxon>
        <taxon>Metazoa</taxon>
        <taxon>Ecdysozoa</taxon>
        <taxon>Nematoda</taxon>
        <taxon>Chromadorea</taxon>
        <taxon>Rhabditida</taxon>
        <taxon>Rhabditina</taxon>
        <taxon>Rhabditomorpha</taxon>
        <taxon>Rhabditoidea</taxon>
        <taxon>Rhabditidae</taxon>
        <taxon>Peloderinae</taxon>
        <taxon>Caenorhabditis</taxon>
    </lineage>
</organism>
<accession>A0A8S1GXP9</accession>
<comment type="caution">
    <text evidence="15">Lacks conserved residue(s) required for the propagation of feature annotation.</text>
</comment>
<dbReference type="GO" id="GO:0005524">
    <property type="term" value="F:ATP binding"/>
    <property type="evidence" value="ECO:0007669"/>
    <property type="project" value="UniProtKB-KW"/>
</dbReference>
<feature type="domain" description="Calpain catalytic" evidence="16">
    <location>
        <begin position="649"/>
        <end position="816"/>
    </location>
</feature>
<dbReference type="Gene3D" id="3.40.50.2020">
    <property type="match status" value="2"/>
</dbReference>
<dbReference type="SMART" id="SM01400">
    <property type="entry name" value="Pribosyltran_N"/>
    <property type="match status" value="1"/>
</dbReference>
<dbReference type="InterPro" id="IPR022684">
    <property type="entry name" value="Calpain_cysteine_protease"/>
</dbReference>
<dbReference type="GO" id="GO:0002189">
    <property type="term" value="C:ribose phosphate diphosphokinase complex"/>
    <property type="evidence" value="ECO:0007669"/>
    <property type="project" value="TreeGrafter"/>
</dbReference>
<dbReference type="Pfam" id="PF04212">
    <property type="entry name" value="MIT"/>
    <property type="match status" value="1"/>
</dbReference>
<evidence type="ECO:0000256" key="13">
    <source>
        <dbReference type="ARBA" id="ARBA00026067"/>
    </source>
</evidence>
<dbReference type="GO" id="GO:0006508">
    <property type="term" value="P:proteolysis"/>
    <property type="evidence" value="ECO:0007669"/>
    <property type="project" value="InterPro"/>
</dbReference>